<evidence type="ECO:0000256" key="2">
    <source>
        <dbReference type="ARBA" id="ARBA00006683"/>
    </source>
</evidence>
<evidence type="ECO:0000256" key="6">
    <source>
        <dbReference type="ARBA" id="ARBA00023136"/>
    </source>
</evidence>
<keyword evidence="13" id="KW-1185">Reference proteome</keyword>
<evidence type="ECO:0000259" key="9">
    <source>
        <dbReference type="Pfam" id="PF02706"/>
    </source>
</evidence>
<evidence type="ECO:0000256" key="4">
    <source>
        <dbReference type="ARBA" id="ARBA00022692"/>
    </source>
</evidence>
<dbReference type="RefSeq" id="WP_042229855.1">
    <property type="nucleotide sequence ID" value="NZ_CP026520.1"/>
</dbReference>
<comment type="similarity">
    <text evidence="2">Belongs to the CpsC/CapA family.</text>
</comment>
<evidence type="ECO:0000256" key="7">
    <source>
        <dbReference type="SAM" id="MobiDB-lite"/>
    </source>
</evidence>
<name>A0A410WS40_9BACL</name>
<keyword evidence="3" id="KW-1003">Cell membrane</keyword>
<evidence type="ECO:0000256" key="1">
    <source>
        <dbReference type="ARBA" id="ARBA00004651"/>
    </source>
</evidence>
<evidence type="ECO:0000313" key="10">
    <source>
        <dbReference type="EMBL" id="MCY9595375.1"/>
    </source>
</evidence>
<dbReference type="PROSITE" id="PS51257">
    <property type="entry name" value="PROKAR_LIPOPROTEIN"/>
    <property type="match status" value="1"/>
</dbReference>
<evidence type="ECO:0000313" key="11">
    <source>
        <dbReference type="EMBL" id="QAV17152.1"/>
    </source>
</evidence>
<dbReference type="Proteomes" id="UP000288943">
    <property type="component" value="Chromosome"/>
</dbReference>
<dbReference type="PANTHER" id="PTHR32309">
    <property type="entry name" value="TYROSINE-PROTEIN KINASE"/>
    <property type="match status" value="1"/>
</dbReference>
<feature type="domain" description="Polysaccharide chain length determinant N-terminal" evidence="9">
    <location>
        <begin position="2"/>
        <end position="94"/>
    </location>
</feature>
<accession>A0A410WS40</accession>
<dbReference type="PANTHER" id="PTHR32309:SF13">
    <property type="entry name" value="FERRIC ENTEROBACTIN TRANSPORT PROTEIN FEPE"/>
    <property type="match status" value="1"/>
</dbReference>
<keyword evidence="5 8" id="KW-1133">Transmembrane helix</keyword>
<keyword evidence="6 8" id="KW-0472">Membrane</keyword>
<proteinExistence type="inferred from homology"/>
<reference evidence="10 13" key="2">
    <citation type="submission" date="2022-05" db="EMBL/GenBank/DDBJ databases">
        <title>Genome Sequencing of Bee-Associated Microbes.</title>
        <authorList>
            <person name="Dunlap C."/>
        </authorList>
    </citation>
    <scope>NUCLEOTIDE SEQUENCE [LARGE SCALE GENOMIC DNA]</scope>
    <source>
        <strain evidence="10 13">NRRL B-23120</strain>
    </source>
</reference>
<comment type="subcellular location">
    <subcellularLocation>
        <location evidence="1">Cell membrane</location>
        <topology evidence="1">Multi-pass membrane protein</topology>
    </subcellularLocation>
</comment>
<dbReference type="KEGG" id="pchi:PC41400_05540"/>
<evidence type="ECO:0000256" key="5">
    <source>
        <dbReference type="ARBA" id="ARBA00022989"/>
    </source>
</evidence>
<gene>
    <name evidence="10" type="ORF">M5X16_06310</name>
    <name evidence="11" type="ORF">PC41400_05540</name>
</gene>
<dbReference type="InterPro" id="IPR003856">
    <property type="entry name" value="LPS_length_determ_N"/>
</dbReference>
<dbReference type="EMBL" id="JAMDMJ010000008">
    <property type="protein sequence ID" value="MCY9595375.1"/>
    <property type="molecule type" value="Genomic_DNA"/>
</dbReference>
<evidence type="ECO:0000256" key="8">
    <source>
        <dbReference type="SAM" id="Phobius"/>
    </source>
</evidence>
<feature type="transmembrane region" description="Helical" evidence="8">
    <location>
        <begin position="178"/>
        <end position="199"/>
    </location>
</feature>
<dbReference type="Pfam" id="PF02706">
    <property type="entry name" value="Wzz"/>
    <property type="match status" value="1"/>
</dbReference>
<dbReference type="InterPro" id="IPR050445">
    <property type="entry name" value="Bact_polysacc_biosynth/exp"/>
</dbReference>
<organism evidence="11 12">
    <name type="scientific">Paenibacillus chitinolyticus</name>
    <dbReference type="NCBI Taxonomy" id="79263"/>
    <lineage>
        <taxon>Bacteria</taxon>
        <taxon>Bacillati</taxon>
        <taxon>Bacillota</taxon>
        <taxon>Bacilli</taxon>
        <taxon>Bacillales</taxon>
        <taxon>Paenibacillaceae</taxon>
        <taxon>Paenibacillus</taxon>
    </lineage>
</organism>
<feature type="region of interest" description="Disordered" evidence="7">
    <location>
        <begin position="228"/>
        <end position="252"/>
    </location>
</feature>
<dbReference type="GO" id="GO:0004713">
    <property type="term" value="F:protein tyrosine kinase activity"/>
    <property type="evidence" value="ECO:0007669"/>
    <property type="project" value="TreeGrafter"/>
</dbReference>
<dbReference type="GeneID" id="95374278"/>
<keyword evidence="4 8" id="KW-0812">Transmembrane</keyword>
<reference evidence="11 12" key="1">
    <citation type="submission" date="2018-01" db="EMBL/GenBank/DDBJ databases">
        <title>The whole genome sequencing and assembly of Paenibacillus chitinolyticus KCCM 41400 strain.</title>
        <authorList>
            <person name="Kim J.-Y."/>
            <person name="Park M.-K."/>
            <person name="Lee Y.-J."/>
            <person name="Yi H."/>
            <person name="Bahn Y.-S."/>
            <person name="Kim J.F."/>
            <person name="Lee D.-W."/>
        </authorList>
    </citation>
    <scope>NUCLEOTIDE SEQUENCE [LARGE SCALE GENOMIC DNA]</scope>
    <source>
        <strain evidence="11 12">KCCM 41400</strain>
    </source>
</reference>
<evidence type="ECO:0000256" key="3">
    <source>
        <dbReference type="ARBA" id="ARBA00022475"/>
    </source>
</evidence>
<dbReference type="GO" id="GO:0005886">
    <property type="term" value="C:plasma membrane"/>
    <property type="evidence" value="ECO:0007669"/>
    <property type="project" value="UniProtKB-SubCell"/>
</dbReference>
<dbReference type="AlphaFoldDB" id="A0A410WS40"/>
<evidence type="ECO:0000313" key="12">
    <source>
        <dbReference type="Proteomes" id="UP000288943"/>
    </source>
</evidence>
<evidence type="ECO:0000313" key="13">
    <source>
        <dbReference type="Proteomes" id="UP001527202"/>
    </source>
</evidence>
<dbReference type="OrthoDB" id="2360475at2"/>
<sequence length="252" mass="27843">MELDLKEYLHIIRKRIWLIATIVVLSCLVTGLISYFYIKPQYAASTKLIVNSSYQTEGISRIDYSEVSASIMLVNTYKEIIRTPAILDKVAAQLPELQLTADEIISMVKVSAVNETQVLTITVTDYSHATAVKLVNAISNVFKTDIPQIMKVDNVTLLNQAKQEEAPFPVKPNPKMNIVIAFILSALIGVGLAFLLEYLDDTLKSEKEIEQYLGLPTLAVISRIKASDAPSNVPSKPEQKVVGESVYAGVNQ</sequence>
<feature type="transmembrane region" description="Helical" evidence="8">
    <location>
        <begin position="16"/>
        <end position="38"/>
    </location>
</feature>
<protein>
    <submittedName>
        <fullName evidence="11">Chain length determinant protein</fullName>
    </submittedName>
    <submittedName>
        <fullName evidence="10">Wzz/FepE/Etk N-terminal domain-containing protein</fullName>
    </submittedName>
</protein>
<dbReference type="EMBL" id="CP026520">
    <property type="protein sequence ID" value="QAV17152.1"/>
    <property type="molecule type" value="Genomic_DNA"/>
</dbReference>
<dbReference type="Proteomes" id="UP001527202">
    <property type="component" value="Unassembled WGS sequence"/>
</dbReference>